<dbReference type="Proteomes" id="UP000185427">
    <property type="component" value="Chromosome"/>
</dbReference>
<dbReference type="AlphaFoldDB" id="A0A1L7GTD2"/>
<dbReference type="EMBL" id="CP019030">
    <property type="protein sequence ID" value="APU45282.1"/>
    <property type="molecule type" value="Genomic_DNA"/>
</dbReference>
<dbReference type="RefSeq" id="WP_075667122.1">
    <property type="nucleotide sequence ID" value="NZ_CP019030.1"/>
</dbReference>
<gene>
    <name evidence="2" type="ORF">BUW47_01970</name>
</gene>
<organism evidence="2 3">
    <name type="scientific">Limosilactobacillus fermentum</name>
    <name type="common">Lactobacillus fermentum</name>
    <dbReference type="NCBI Taxonomy" id="1613"/>
    <lineage>
        <taxon>Bacteria</taxon>
        <taxon>Bacillati</taxon>
        <taxon>Bacillota</taxon>
        <taxon>Bacilli</taxon>
        <taxon>Lactobacillales</taxon>
        <taxon>Lactobacillaceae</taxon>
        <taxon>Limosilactobacillus</taxon>
    </lineage>
</organism>
<reference evidence="2 3" key="1">
    <citation type="submission" date="2016-12" db="EMBL/GenBank/DDBJ databases">
        <title>Complete Genome Sequence of Lactobacillus fermentum Strain SNUV175, a Probiotic for Treatment of Bacterial Vaginosis.</title>
        <authorList>
            <person name="Lee S."/>
            <person name="You H.J."/>
            <person name="Kwon B."/>
            <person name="Ko G."/>
        </authorList>
    </citation>
    <scope>NUCLEOTIDE SEQUENCE [LARGE SCALE GENOMIC DNA]</scope>
    <source>
        <strain evidence="2 3">SNUV175</strain>
    </source>
</reference>
<protein>
    <recommendedName>
        <fullName evidence="4">Capsid protein</fullName>
    </recommendedName>
</protein>
<dbReference type="NCBIfam" id="NF047353">
    <property type="entry name" value="tube_lmo2291"/>
    <property type="match status" value="1"/>
</dbReference>
<evidence type="ECO:0000256" key="1">
    <source>
        <dbReference type="SAM" id="MobiDB-lite"/>
    </source>
</evidence>
<evidence type="ECO:0000313" key="2">
    <source>
        <dbReference type="EMBL" id="APU45282.1"/>
    </source>
</evidence>
<dbReference type="OrthoDB" id="2043960at2"/>
<evidence type="ECO:0000313" key="3">
    <source>
        <dbReference type="Proteomes" id="UP000185427"/>
    </source>
</evidence>
<proteinExistence type="predicted"/>
<sequence>MAVKTNGIVLASRYKYFIDTTGGTSLTDLTDAKFARLGAGFTGTTFSGNETTINNTYLDDEGFGSTDVVGKRFSFAFTGVKMANDPAQEYVIGLQNKLGTDLETRFLVVDPDGNQMIGVAAISALVPNGGNSNAGATLTFTVNIQGKLFHLRTPIPVTVATEDDTISPKIEGITLDATASTSNAATGGTTPASSVSGSVTH</sequence>
<accession>A0A1L7GTD2</accession>
<feature type="region of interest" description="Disordered" evidence="1">
    <location>
        <begin position="181"/>
        <end position="201"/>
    </location>
</feature>
<name>A0A1L7GTD2_LIMFE</name>
<evidence type="ECO:0008006" key="4">
    <source>
        <dbReference type="Google" id="ProtNLM"/>
    </source>
</evidence>